<dbReference type="SUPFAM" id="SSF56317">
    <property type="entry name" value="Carbon-nitrogen hydrolase"/>
    <property type="match status" value="1"/>
</dbReference>
<dbReference type="OrthoDB" id="9811121at2"/>
<dbReference type="CDD" id="cd07197">
    <property type="entry name" value="nitrilase"/>
    <property type="match status" value="1"/>
</dbReference>
<dbReference type="InterPro" id="IPR036526">
    <property type="entry name" value="C-N_Hydrolase_sf"/>
</dbReference>
<reference evidence="3 4" key="1">
    <citation type="submission" date="2017-03" db="EMBL/GenBank/DDBJ databases">
        <authorList>
            <person name="Afonso C.L."/>
            <person name="Miller P.J."/>
            <person name="Scott M.A."/>
            <person name="Spackman E."/>
            <person name="Goraichik I."/>
            <person name="Dimitrov K.M."/>
            <person name="Suarez D.L."/>
            <person name="Swayne D.E."/>
        </authorList>
    </citation>
    <scope>NUCLEOTIDE SEQUENCE [LARGE SCALE GENOMIC DNA]</scope>
    <source>
        <strain evidence="3 4">CECT 7450</strain>
    </source>
</reference>
<dbReference type="InterPro" id="IPR050345">
    <property type="entry name" value="Aliph_Amidase/BUP"/>
</dbReference>
<dbReference type="Gene3D" id="3.60.110.10">
    <property type="entry name" value="Carbon-nitrogen hydrolase"/>
    <property type="match status" value="1"/>
</dbReference>
<evidence type="ECO:0000256" key="1">
    <source>
        <dbReference type="ARBA" id="ARBA00022801"/>
    </source>
</evidence>
<organism evidence="3 4">
    <name type="scientific">Roseovarius albus</name>
    <dbReference type="NCBI Taxonomy" id="1247867"/>
    <lineage>
        <taxon>Bacteria</taxon>
        <taxon>Pseudomonadati</taxon>
        <taxon>Pseudomonadota</taxon>
        <taxon>Alphaproteobacteria</taxon>
        <taxon>Rhodobacterales</taxon>
        <taxon>Roseobacteraceae</taxon>
        <taxon>Roseovarius</taxon>
    </lineage>
</organism>
<accession>A0A1X6ZH61</accession>
<evidence type="ECO:0000259" key="2">
    <source>
        <dbReference type="PROSITE" id="PS50263"/>
    </source>
</evidence>
<dbReference type="Proteomes" id="UP000193061">
    <property type="component" value="Unassembled WGS sequence"/>
</dbReference>
<keyword evidence="4" id="KW-1185">Reference proteome</keyword>
<dbReference type="GO" id="GO:0016811">
    <property type="term" value="F:hydrolase activity, acting on carbon-nitrogen (but not peptide) bonds, in linear amides"/>
    <property type="evidence" value="ECO:0007669"/>
    <property type="project" value="TreeGrafter"/>
</dbReference>
<proteinExistence type="predicted"/>
<protein>
    <submittedName>
        <fullName evidence="3">C-N hydrolase family amidase</fullName>
    </submittedName>
</protein>
<dbReference type="PANTHER" id="PTHR43674">
    <property type="entry name" value="NITRILASE C965.09-RELATED"/>
    <property type="match status" value="1"/>
</dbReference>
<dbReference type="PROSITE" id="PS50263">
    <property type="entry name" value="CN_HYDROLASE"/>
    <property type="match status" value="1"/>
</dbReference>
<evidence type="ECO:0000313" key="4">
    <source>
        <dbReference type="Proteomes" id="UP000193061"/>
    </source>
</evidence>
<dbReference type="EMBL" id="FWFX01000007">
    <property type="protein sequence ID" value="SLN51341.1"/>
    <property type="molecule type" value="Genomic_DNA"/>
</dbReference>
<sequence>MKVTVCQLDPRGPALDDYLQGLKQHVKEQETDFLLLPEMGFSDWLAADAIPDANRWNQAVEDHDRHIANLSNFGARAVMGTRPIIKSNGSRRNLAYLWSADTAEAAAVHEKYYLPDEEGYWEHSWYDRGHKSFDLGRALDMRIGVQICTEMWFFEWARHYGASRADLLCVPRATPHGSTDKWLAGGQAVAVCSGAYCLSSNLWAPEGEKLNAGGLGWIVDPEGEILATTSVEQPFATAEIDLGFARHSKTTYPRYVPE</sequence>
<dbReference type="RefSeq" id="WP_085806188.1">
    <property type="nucleotide sequence ID" value="NZ_FWFX01000007.1"/>
</dbReference>
<dbReference type="InterPro" id="IPR003010">
    <property type="entry name" value="C-N_Hydrolase"/>
</dbReference>
<keyword evidence="1 3" id="KW-0378">Hydrolase</keyword>
<dbReference type="AlphaFoldDB" id="A0A1X6ZH61"/>
<name>A0A1X6ZH61_9RHOB</name>
<evidence type="ECO:0000313" key="3">
    <source>
        <dbReference type="EMBL" id="SLN51341.1"/>
    </source>
</evidence>
<gene>
    <name evidence="3" type="ORF">ROA7450_02568</name>
</gene>
<dbReference type="PANTHER" id="PTHR43674:SF2">
    <property type="entry name" value="BETA-UREIDOPROPIONASE"/>
    <property type="match status" value="1"/>
</dbReference>
<dbReference type="Pfam" id="PF00795">
    <property type="entry name" value="CN_hydrolase"/>
    <property type="match status" value="1"/>
</dbReference>
<feature type="domain" description="CN hydrolase" evidence="2">
    <location>
        <begin position="1"/>
        <end position="242"/>
    </location>
</feature>